<dbReference type="SMART" id="SM00316">
    <property type="entry name" value="S1"/>
    <property type="match status" value="2"/>
</dbReference>
<name>A0AAV1XRZ3_LUPLU</name>
<dbReference type="SUPFAM" id="SSF50249">
    <property type="entry name" value="Nucleic acid-binding proteins"/>
    <property type="match status" value="2"/>
</dbReference>
<reference evidence="5 6" key="1">
    <citation type="submission" date="2024-03" db="EMBL/GenBank/DDBJ databases">
        <authorList>
            <person name="Martinez-Hernandez J."/>
        </authorList>
    </citation>
    <scope>NUCLEOTIDE SEQUENCE [LARGE SCALE GENOMIC DNA]</scope>
</reference>
<feature type="region of interest" description="Disordered" evidence="3">
    <location>
        <begin position="99"/>
        <end position="137"/>
    </location>
</feature>
<dbReference type="PANTHER" id="PTHR10724:SF10">
    <property type="entry name" value="S1 RNA-BINDING DOMAIN-CONTAINING PROTEIN 1"/>
    <property type="match status" value="1"/>
</dbReference>
<dbReference type="GO" id="GO:0003729">
    <property type="term" value="F:mRNA binding"/>
    <property type="evidence" value="ECO:0007669"/>
    <property type="project" value="UniProtKB-ARBA"/>
</dbReference>
<dbReference type="Proteomes" id="UP001497480">
    <property type="component" value="Unassembled WGS sequence"/>
</dbReference>
<feature type="region of interest" description="Disordered" evidence="3">
    <location>
        <begin position="212"/>
        <end position="255"/>
    </location>
</feature>
<evidence type="ECO:0000313" key="5">
    <source>
        <dbReference type="EMBL" id="CAL0324002.1"/>
    </source>
</evidence>
<dbReference type="EMBL" id="CAXHTB010000017">
    <property type="protein sequence ID" value="CAL0324002.1"/>
    <property type="molecule type" value="Genomic_DNA"/>
</dbReference>
<evidence type="ECO:0000256" key="3">
    <source>
        <dbReference type="SAM" id="MobiDB-lite"/>
    </source>
</evidence>
<dbReference type="GO" id="GO:0003735">
    <property type="term" value="F:structural constituent of ribosome"/>
    <property type="evidence" value="ECO:0007669"/>
    <property type="project" value="TreeGrafter"/>
</dbReference>
<dbReference type="PROSITE" id="PS50126">
    <property type="entry name" value="S1"/>
    <property type="match status" value="2"/>
</dbReference>
<comment type="function">
    <text evidence="2">Associates with the EF-Tu.GDP complex and induces the exchange of GDP to GTP. It remains bound to the aminoacyl-tRNA.EF-Tu.GTP complex up to the GTP hydrolysis stage on the ribosome.</text>
</comment>
<dbReference type="GO" id="GO:1990904">
    <property type="term" value="C:ribonucleoprotein complex"/>
    <property type="evidence" value="ECO:0007669"/>
    <property type="project" value="UniProtKB-KW"/>
</dbReference>
<keyword evidence="1" id="KW-0809">Transit peptide</keyword>
<feature type="compositionally biased region" description="Polar residues" evidence="3">
    <location>
        <begin position="478"/>
        <end position="498"/>
    </location>
</feature>
<accession>A0AAV1XRZ3</accession>
<protein>
    <recommendedName>
        <fullName evidence="4">S1 motif domain-containing protein</fullName>
    </recommendedName>
</protein>
<proteinExistence type="predicted"/>
<keyword evidence="6" id="KW-1185">Reference proteome</keyword>
<evidence type="ECO:0000256" key="1">
    <source>
        <dbReference type="ARBA" id="ARBA00022946"/>
    </source>
</evidence>
<feature type="domain" description="S1 motif" evidence="4">
    <location>
        <begin position="260"/>
        <end position="329"/>
    </location>
</feature>
<dbReference type="FunFam" id="2.40.50.140:FF:000051">
    <property type="entry name" value="RNA-binding transcriptional accessory protein"/>
    <property type="match status" value="1"/>
</dbReference>
<dbReference type="InterPro" id="IPR050437">
    <property type="entry name" value="Ribos_protein_bS1-like"/>
</dbReference>
<dbReference type="FunFam" id="2.40.50.140:FF:000250">
    <property type="entry name" value="Elongation factor Ts, mitochondrial"/>
    <property type="match status" value="1"/>
</dbReference>
<feature type="compositionally biased region" description="Basic and acidic residues" evidence="3">
    <location>
        <begin position="216"/>
        <end position="235"/>
    </location>
</feature>
<dbReference type="PANTHER" id="PTHR10724">
    <property type="entry name" value="30S RIBOSOMAL PROTEIN S1"/>
    <property type="match status" value="1"/>
</dbReference>
<feature type="region of interest" description="Disordered" evidence="3">
    <location>
        <begin position="447"/>
        <end position="498"/>
    </location>
</feature>
<dbReference type="InterPro" id="IPR012340">
    <property type="entry name" value="NA-bd_OB-fold"/>
</dbReference>
<dbReference type="GO" id="GO:0006412">
    <property type="term" value="P:translation"/>
    <property type="evidence" value="ECO:0007669"/>
    <property type="project" value="TreeGrafter"/>
</dbReference>
<evidence type="ECO:0000313" key="6">
    <source>
        <dbReference type="Proteomes" id="UP001497480"/>
    </source>
</evidence>
<sequence>MNPVIQCFVSNVSPIAGIAFPTRIDNSLTTLSLSRSAVKSRSSTRRCLLPSFVAGGVFQQNKRRLSFCRKSRAISATGTEIAVEEPGSVVVGDISGETPSDEIGISDDSSPKSDVKPALAKANSLRPASARRSDMPHVETEDLIPGTTFTGKVKSVQPFGAFIDFGAFTDGLVHVSMLSDDYVKDVSKVVSVGQEVKVKLIEVNTETRRISLSMRENAETGKQRKEAPTDGEKGGPGKRNTSKLGPRKDSGRKNSKFVIGQDLQGTVKNLARSGAFISLPDGEEGFLPISEEPDDGFGNVMGNTSLEVGQEINVRVLRVSRGQATLTMKKAEDVAKVDTVLGEGVVHVATNPFLLAFRKSKDIAQFLDEREKTQSEVEKSSTIGTSEEIRGTAKEAKTVSEVLDVKDEPESLETLVDDTPSVKHTAEYDISKEDAIPNAFDSSSIAVVDDERNQVDNVSSTTPDIDGAATPDIDGATENGTTDVPSGSLASEGDLSTV</sequence>
<dbReference type="GO" id="GO:0005840">
    <property type="term" value="C:ribosome"/>
    <property type="evidence" value="ECO:0007669"/>
    <property type="project" value="UniProtKB-KW"/>
</dbReference>
<dbReference type="Pfam" id="PF00575">
    <property type="entry name" value="S1"/>
    <property type="match status" value="2"/>
</dbReference>
<evidence type="ECO:0000256" key="2">
    <source>
        <dbReference type="ARBA" id="ARBA00025453"/>
    </source>
</evidence>
<dbReference type="AlphaFoldDB" id="A0AAV1XRZ3"/>
<dbReference type="InterPro" id="IPR003029">
    <property type="entry name" value="S1_domain"/>
</dbReference>
<feature type="domain" description="S1 motif" evidence="4">
    <location>
        <begin position="146"/>
        <end position="215"/>
    </location>
</feature>
<dbReference type="GO" id="GO:0005737">
    <property type="term" value="C:cytoplasm"/>
    <property type="evidence" value="ECO:0007669"/>
    <property type="project" value="UniProtKB-ARBA"/>
</dbReference>
<dbReference type="Gene3D" id="2.40.50.140">
    <property type="entry name" value="Nucleic acid-binding proteins"/>
    <property type="match status" value="2"/>
</dbReference>
<organism evidence="5 6">
    <name type="scientific">Lupinus luteus</name>
    <name type="common">European yellow lupine</name>
    <dbReference type="NCBI Taxonomy" id="3873"/>
    <lineage>
        <taxon>Eukaryota</taxon>
        <taxon>Viridiplantae</taxon>
        <taxon>Streptophyta</taxon>
        <taxon>Embryophyta</taxon>
        <taxon>Tracheophyta</taxon>
        <taxon>Spermatophyta</taxon>
        <taxon>Magnoliopsida</taxon>
        <taxon>eudicotyledons</taxon>
        <taxon>Gunneridae</taxon>
        <taxon>Pentapetalae</taxon>
        <taxon>rosids</taxon>
        <taxon>fabids</taxon>
        <taxon>Fabales</taxon>
        <taxon>Fabaceae</taxon>
        <taxon>Papilionoideae</taxon>
        <taxon>50 kb inversion clade</taxon>
        <taxon>genistoids sensu lato</taxon>
        <taxon>core genistoids</taxon>
        <taxon>Genisteae</taxon>
        <taxon>Lupinus</taxon>
    </lineage>
</organism>
<gene>
    <name evidence="5" type="ORF">LLUT_LOCUS25062</name>
</gene>
<comment type="caution">
    <text evidence="5">The sequence shown here is derived from an EMBL/GenBank/DDBJ whole genome shotgun (WGS) entry which is preliminary data.</text>
</comment>
<evidence type="ECO:0000259" key="4">
    <source>
        <dbReference type="PROSITE" id="PS50126"/>
    </source>
</evidence>